<dbReference type="Proteomes" id="UP000541810">
    <property type="component" value="Unassembled WGS sequence"/>
</dbReference>
<gene>
    <name evidence="2" type="ORF">HNQ40_001015</name>
</gene>
<proteinExistence type="predicted"/>
<keyword evidence="1" id="KW-0472">Membrane</keyword>
<keyword evidence="2" id="KW-0378">Hydrolase</keyword>
<keyword evidence="3" id="KW-1185">Reference proteome</keyword>
<keyword evidence="2" id="KW-0255">Endonuclease</keyword>
<dbReference type="AlphaFoldDB" id="A0A7X0LJW8"/>
<organism evidence="2 3">
    <name type="scientific">Algisphaera agarilytica</name>
    <dbReference type="NCBI Taxonomy" id="1385975"/>
    <lineage>
        <taxon>Bacteria</taxon>
        <taxon>Pseudomonadati</taxon>
        <taxon>Planctomycetota</taxon>
        <taxon>Phycisphaerae</taxon>
        <taxon>Phycisphaerales</taxon>
        <taxon>Phycisphaeraceae</taxon>
        <taxon>Algisphaera</taxon>
    </lineage>
</organism>
<sequence length="129" mass="14422">MDTALTISMFAVNLVVSIVMAIGLMWVRHRTSKIDGLEAEVKQFTANLIDTKFEAIEGSIKAIEKRLEAGDHAFRQNLSRDHELELKTLQAVTEIQRDMATREDLQVLGDKVNELNSRVTVLEQRGGAA</sequence>
<comment type="caution">
    <text evidence="2">The sequence shown here is derived from an EMBL/GenBank/DDBJ whole genome shotgun (WGS) entry which is preliminary data.</text>
</comment>
<dbReference type="RefSeq" id="WP_184676795.1">
    <property type="nucleotide sequence ID" value="NZ_JACHGY010000001.1"/>
</dbReference>
<feature type="transmembrane region" description="Helical" evidence="1">
    <location>
        <begin position="6"/>
        <end position="27"/>
    </location>
</feature>
<name>A0A7X0LJW8_9BACT</name>
<accession>A0A7X0LJW8</accession>
<keyword evidence="1" id="KW-0812">Transmembrane</keyword>
<evidence type="ECO:0000313" key="3">
    <source>
        <dbReference type="Proteomes" id="UP000541810"/>
    </source>
</evidence>
<protein>
    <submittedName>
        <fullName evidence="2">Putative RecB family endonuclease</fullName>
    </submittedName>
</protein>
<dbReference type="GO" id="GO:0004519">
    <property type="term" value="F:endonuclease activity"/>
    <property type="evidence" value="ECO:0007669"/>
    <property type="project" value="UniProtKB-KW"/>
</dbReference>
<keyword evidence="2" id="KW-0540">Nuclease</keyword>
<evidence type="ECO:0000256" key="1">
    <source>
        <dbReference type="SAM" id="Phobius"/>
    </source>
</evidence>
<dbReference type="EMBL" id="JACHGY010000001">
    <property type="protein sequence ID" value="MBB6429209.1"/>
    <property type="molecule type" value="Genomic_DNA"/>
</dbReference>
<reference evidence="2 3" key="1">
    <citation type="submission" date="2020-08" db="EMBL/GenBank/DDBJ databases">
        <title>Genomic Encyclopedia of Type Strains, Phase IV (KMG-IV): sequencing the most valuable type-strain genomes for metagenomic binning, comparative biology and taxonomic classification.</title>
        <authorList>
            <person name="Goeker M."/>
        </authorList>
    </citation>
    <scope>NUCLEOTIDE SEQUENCE [LARGE SCALE GENOMIC DNA]</scope>
    <source>
        <strain evidence="2 3">DSM 103725</strain>
    </source>
</reference>
<evidence type="ECO:0000313" key="2">
    <source>
        <dbReference type="EMBL" id="MBB6429209.1"/>
    </source>
</evidence>
<keyword evidence="1" id="KW-1133">Transmembrane helix</keyword>